<feature type="coiled-coil region" evidence="1">
    <location>
        <begin position="362"/>
        <end position="396"/>
    </location>
</feature>
<accession>A0A0D7BTS9</accession>
<reference evidence="3 4" key="1">
    <citation type="journal article" date="2015" name="Fungal Genet. Biol.">
        <title>Evolution of novel wood decay mechanisms in Agaricales revealed by the genome sequences of Fistulina hepatica and Cylindrobasidium torrendii.</title>
        <authorList>
            <person name="Floudas D."/>
            <person name="Held B.W."/>
            <person name="Riley R."/>
            <person name="Nagy L.G."/>
            <person name="Koehler G."/>
            <person name="Ransdell A.S."/>
            <person name="Younus H."/>
            <person name="Chow J."/>
            <person name="Chiniquy J."/>
            <person name="Lipzen A."/>
            <person name="Tritt A."/>
            <person name="Sun H."/>
            <person name="Haridas S."/>
            <person name="LaButti K."/>
            <person name="Ohm R.A."/>
            <person name="Kues U."/>
            <person name="Blanchette R.A."/>
            <person name="Grigoriev I.V."/>
            <person name="Minto R.E."/>
            <person name="Hibbett D.S."/>
        </authorList>
    </citation>
    <scope>NUCLEOTIDE SEQUENCE [LARGE SCALE GENOMIC DNA]</scope>
    <source>
        <strain evidence="3 4">FP15055 ss-10</strain>
    </source>
</reference>
<protein>
    <submittedName>
        <fullName evidence="3">Uncharacterized protein</fullName>
    </submittedName>
</protein>
<keyword evidence="1" id="KW-0175">Coiled coil</keyword>
<proteinExistence type="predicted"/>
<dbReference type="AlphaFoldDB" id="A0A0D7BTS9"/>
<name>A0A0D7BTS9_9AGAR</name>
<gene>
    <name evidence="3" type="ORF">CYLTODRAFT_485425</name>
</gene>
<keyword evidence="4" id="KW-1185">Reference proteome</keyword>
<sequence length="421" mass="47501">MACEPILLPAMDSQSRTLTFAYGKATGSSIAVWITATANPNGEHLKHAAHDKRIPDAAGTKYTNIDEEEHQKIKSGFYMHVMYTPADKDRNNTGDYPMVIHAYARRDHDARGKLRSRIAESPRWIDPEIAASHIRSFHLPSPMANSVVYYSIAIHRVCRPFDPFDIGSANYKDLFDKSHAYKACRPLITAAFRYSRGQKSQTTVASSSSVSVHRKQVQQFDQTRKPRHASQLPATTREHRFSYASTSNVPDSLCSPNPAPCLVFNDPKAWQLDDTNPIDVDEDRAIETMQTNVRQEEEFIWVSDDESEDEVMGHAEDGQSDETEILETGRSIKAKEVIVISDDEEDLARENTSNGARKSHLLKQLETQRDSVGMDLAVLQEKHATLQEKHTALANATRHLAEYEAWAHKLEKLEVCKKEDV</sequence>
<evidence type="ECO:0000256" key="2">
    <source>
        <dbReference type="SAM" id="MobiDB-lite"/>
    </source>
</evidence>
<evidence type="ECO:0000256" key="1">
    <source>
        <dbReference type="SAM" id="Coils"/>
    </source>
</evidence>
<evidence type="ECO:0000313" key="4">
    <source>
        <dbReference type="Proteomes" id="UP000054007"/>
    </source>
</evidence>
<evidence type="ECO:0000313" key="3">
    <source>
        <dbReference type="EMBL" id="KIY73579.1"/>
    </source>
</evidence>
<feature type="region of interest" description="Disordered" evidence="2">
    <location>
        <begin position="216"/>
        <end position="238"/>
    </location>
</feature>
<organism evidence="3 4">
    <name type="scientific">Cylindrobasidium torrendii FP15055 ss-10</name>
    <dbReference type="NCBI Taxonomy" id="1314674"/>
    <lineage>
        <taxon>Eukaryota</taxon>
        <taxon>Fungi</taxon>
        <taxon>Dikarya</taxon>
        <taxon>Basidiomycota</taxon>
        <taxon>Agaricomycotina</taxon>
        <taxon>Agaricomycetes</taxon>
        <taxon>Agaricomycetidae</taxon>
        <taxon>Agaricales</taxon>
        <taxon>Marasmiineae</taxon>
        <taxon>Physalacriaceae</taxon>
        <taxon>Cylindrobasidium</taxon>
    </lineage>
</organism>
<dbReference type="Proteomes" id="UP000054007">
    <property type="component" value="Unassembled WGS sequence"/>
</dbReference>
<dbReference type="EMBL" id="KN880435">
    <property type="protein sequence ID" value="KIY73579.1"/>
    <property type="molecule type" value="Genomic_DNA"/>
</dbReference>